<evidence type="ECO:0000256" key="2">
    <source>
        <dbReference type="ARBA" id="ARBA00022771"/>
    </source>
</evidence>
<keyword evidence="2 6" id="KW-0863">Zinc-finger</keyword>
<evidence type="ECO:0000259" key="8">
    <source>
        <dbReference type="PROSITE" id="PS50114"/>
    </source>
</evidence>
<dbReference type="GO" id="GO:0008270">
    <property type="term" value="F:zinc ion binding"/>
    <property type="evidence" value="ECO:0007669"/>
    <property type="project" value="UniProtKB-KW"/>
</dbReference>
<dbReference type="SUPFAM" id="SSF57716">
    <property type="entry name" value="Glucocorticoid receptor-like (DNA-binding domain)"/>
    <property type="match status" value="1"/>
</dbReference>
<feature type="region of interest" description="Disordered" evidence="7">
    <location>
        <begin position="1"/>
        <end position="27"/>
    </location>
</feature>
<dbReference type="InterPro" id="IPR000679">
    <property type="entry name" value="Znf_GATA"/>
</dbReference>
<evidence type="ECO:0000313" key="10">
    <source>
        <dbReference type="Proteomes" id="UP000813444"/>
    </source>
</evidence>
<accession>A0A8K0SL16</accession>
<evidence type="ECO:0000256" key="4">
    <source>
        <dbReference type="ARBA" id="ARBA00023015"/>
    </source>
</evidence>
<feature type="domain" description="GATA-type" evidence="8">
    <location>
        <begin position="123"/>
        <end position="157"/>
    </location>
</feature>
<keyword evidence="5" id="KW-0804">Transcription</keyword>
<protein>
    <recommendedName>
        <fullName evidence="8">GATA-type domain-containing protein</fullName>
    </recommendedName>
</protein>
<sequence length="179" mass="20290">MSSNPPQLQRPNFFLPPHPNALPTTLPDRHPAVKHFELPDVVHTMKQDTTMLCKYTGKLCSLGQGPATKTDLVAVAKLAEKIASGLEKVFEFTRFESNRHFSQSKQAESLKSRCSRHTNCQRAKLAKRCYLCGTTDTPRWRNGFHHHQTLCNVCGLLETKRKTRLGRQRHASLSRSILS</sequence>
<evidence type="ECO:0000256" key="5">
    <source>
        <dbReference type="ARBA" id="ARBA00023163"/>
    </source>
</evidence>
<dbReference type="Pfam" id="PF00320">
    <property type="entry name" value="GATA"/>
    <property type="match status" value="1"/>
</dbReference>
<dbReference type="SMART" id="SM00401">
    <property type="entry name" value="ZnF_GATA"/>
    <property type="match status" value="1"/>
</dbReference>
<evidence type="ECO:0000256" key="3">
    <source>
        <dbReference type="ARBA" id="ARBA00022833"/>
    </source>
</evidence>
<dbReference type="PROSITE" id="PS50114">
    <property type="entry name" value="GATA_ZN_FINGER_2"/>
    <property type="match status" value="1"/>
</dbReference>
<dbReference type="OrthoDB" id="2162994at2759"/>
<dbReference type="GO" id="GO:0006355">
    <property type="term" value="P:regulation of DNA-templated transcription"/>
    <property type="evidence" value="ECO:0007669"/>
    <property type="project" value="InterPro"/>
</dbReference>
<dbReference type="Gene3D" id="3.30.50.10">
    <property type="entry name" value="Erythroid Transcription Factor GATA-1, subunit A"/>
    <property type="match status" value="1"/>
</dbReference>
<keyword evidence="10" id="KW-1185">Reference proteome</keyword>
<keyword evidence="1" id="KW-0479">Metal-binding</keyword>
<name>A0A8K0SL16_9HYPO</name>
<evidence type="ECO:0000313" key="9">
    <source>
        <dbReference type="EMBL" id="KAH7312536.1"/>
    </source>
</evidence>
<dbReference type="AlphaFoldDB" id="A0A8K0SL16"/>
<reference evidence="9" key="1">
    <citation type="journal article" date="2021" name="Nat. Commun.">
        <title>Genetic determinants of endophytism in the Arabidopsis root mycobiome.</title>
        <authorList>
            <person name="Mesny F."/>
            <person name="Miyauchi S."/>
            <person name="Thiergart T."/>
            <person name="Pickel B."/>
            <person name="Atanasova L."/>
            <person name="Karlsson M."/>
            <person name="Huettel B."/>
            <person name="Barry K.W."/>
            <person name="Haridas S."/>
            <person name="Chen C."/>
            <person name="Bauer D."/>
            <person name="Andreopoulos W."/>
            <person name="Pangilinan J."/>
            <person name="LaButti K."/>
            <person name="Riley R."/>
            <person name="Lipzen A."/>
            <person name="Clum A."/>
            <person name="Drula E."/>
            <person name="Henrissat B."/>
            <person name="Kohler A."/>
            <person name="Grigoriev I.V."/>
            <person name="Martin F.M."/>
            <person name="Hacquard S."/>
        </authorList>
    </citation>
    <scope>NUCLEOTIDE SEQUENCE</scope>
    <source>
        <strain evidence="9">MPI-CAGE-CH-0235</strain>
    </source>
</reference>
<keyword evidence="4" id="KW-0805">Transcription regulation</keyword>
<dbReference type="Proteomes" id="UP000813444">
    <property type="component" value="Unassembled WGS sequence"/>
</dbReference>
<organism evidence="9 10">
    <name type="scientific">Stachybotrys elegans</name>
    <dbReference type="NCBI Taxonomy" id="80388"/>
    <lineage>
        <taxon>Eukaryota</taxon>
        <taxon>Fungi</taxon>
        <taxon>Dikarya</taxon>
        <taxon>Ascomycota</taxon>
        <taxon>Pezizomycotina</taxon>
        <taxon>Sordariomycetes</taxon>
        <taxon>Hypocreomycetidae</taxon>
        <taxon>Hypocreales</taxon>
        <taxon>Stachybotryaceae</taxon>
        <taxon>Stachybotrys</taxon>
    </lineage>
</organism>
<feature type="compositionally biased region" description="Polar residues" evidence="7">
    <location>
        <begin position="1"/>
        <end position="10"/>
    </location>
</feature>
<evidence type="ECO:0000256" key="1">
    <source>
        <dbReference type="ARBA" id="ARBA00022723"/>
    </source>
</evidence>
<proteinExistence type="predicted"/>
<dbReference type="InterPro" id="IPR013088">
    <property type="entry name" value="Znf_NHR/GATA"/>
</dbReference>
<comment type="caution">
    <text evidence="9">The sequence shown here is derived from an EMBL/GenBank/DDBJ whole genome shotgun (WGS) entry which is preliminary data.</text>
</comment>
<evidence type="ECO:0000256" key="7">
    <source>
        <dbReference type="SAM" id="MobiDB-lite"/>
    </source>
</evidence>
<dbReference type="PANTHER" id="PTHR47172">
    <property type="entry name" value="OS01G0976800 PROTEIN"/>
    <property type="match status" value="1"/>
</dbReference>
<keyword evidence="3" id="KW-0862">Zinc</keyword>
<evidence type="ECO:0000256" key="6">
    <source>
        <dbReference type="PROSITE-ProRule" id="PRU00094"/>
    </source>
</evidence>
<gene>
    <name evidence="9" type="ORF">B0I35DRAFT_437246</name>
</gene>
<dbReference type="GO" id="GO:0043565">
    <property type="term" value="F:sequence-specific DNA binding"/>
    <property type="evidence" value="ECO:0007669"/>
    <property type="project" value="InterPro"/>
</dbReference>
<dbReference type="EMBL" id="JAGPNK010000010">
    <property type="protein sequence ID" value="KAH7312536.1"/>
    <property type="molecule type" value="Genomic_DNA"/>
</dbReference>
<dbReference type="PANTHER" id="PTHR47172:SF24">
    <property type="entry name" value="GATA ZINC FINGER DOMAIN-CONTAINING PROTEIN 14-RELATED"/>
    <property type="match status" value="1"/>
</dbReference>